<organism evidence="1 2">
    <name type="scientific">Leishmania tarentolae</name>
    <name type="common">Sauroleishmania tarentolae</name>
    <dbReference type="NCBI Taxonomy" id="5689"/>
    <lineage>
        <taxon>Eukaryota</taxon>
        <taxon>Discoba</taxon>
        <taxon>Euglenozoa</taxon>
        <taxon>Kinetoplastea</taxon>
        <taxon>Metakinetoplastina</taxon>
        <taxon>Trypanosomatida</taxon>
        <taxon>Trypanosomatidae</taxon>
        <taxon>Leishmaniinae</taxon>
        <taxon>Leishmania</taxon>
        <taxon>lizard Leishmania</taxon>
    </lineage>
</organism>
<protein>
    <submittedName>
        <fullName evidence="1">Uncharacterized protein</fullName>
    </submittedName>
</protein>
<reference evidence="1" key="1">
    <citation type="submission" date="2019-11" db="EMBL/GenBank/DDBJ databases">
        <title>Leishmania tarentolae CDS.</title>
        <authorList>
            <person name="Goto Y."/>
            <person name="Yamagishi J."/>
        </authorList>
    </citation>
    <scope>NUCLEOTIDE SEQUENCE [LARGE SCALE GENOMIC DNA]</scope>
    <source>
        <strain evidence="1">Parrot Tar II</strain>
    </source>
</reference>
<evidence type="ECO:0000313" key="2">
    <source>
        <dbReference type="Proteomes" id="UP000419144"/>
    </source>
</evidence>
<proteinExistence type="predicted"/>
<dbReference type="EMBL" id="BLBS01000037">
    <property type="protein sequence ID" value="GET89886.1"/>
    <property type="molecule type" value="Genomic_DNA"/>
</dbReference>
<gene>
    <name evidence="1" type="ORF">LtaPh_2723900</name>
</gene>
<dbReference type="OrthoDB" id="270291at2759"/>
<keyword evidence="2" id="KW-1185">Reference proteome</keyword>
<evidence type="ECO:0000313" key="1">
    <source>
        <dbReference type="EMBL" id="GET89886.1"/>
    </source>
</evidence>
<name>A0A640KJJ3_LEITA</name>
<dbReference type="Proteomes" id="UP000419144">
    <property type="component" value="Unassembled WGS sequence"/>
</dbReference>
<accession>A0A640KJJ3</accession>
<sequence>MDPGVGSDWDVVGTYRKRPVPQGPIVDFASDLSHYNSLDNTDAPILLYEVKADENLPQSRVQLYMACNIEIPPHSVLKMKVVSLALMRHADAGVCCEDLFFIDCPEPRNAHSHRRDHAH</sequence>
<comment type="caution">
    <text evidence="1">The sequence shown here is derived from an EMBL/GenBank/DDBJ whole genome shotgun (WGS) entry which is preliminary data.</text>
</comment>
<dbReference type="AlphaFoldDB" id="A0A640KJJ3"/>
<dbReference type="VEuPathDB" id="TriTrypDB:LtaPh_2723900"/>